<feature type="chain" id="PRO_5044840878" description="RxLR effector protein" evidence="1">
    <location>
        <begin position="23"/>
        <end position="61"/>
    </location>
</feature>
<reference evidence="2 3" key="1">
    <citation type="submission" date="2024-09" db="EMBL/GenBank/DDBJ databases">
        <title>Genome sequencing and assembly of Phytophthora oleae, isolate VK10A, causative agent of rot of olive drupes.</title>
        <authorList>
            <person name="Conti Taguali S."/>
            <person name="Riolo M."/>
            <person name="La Spada F."/>
            <person name="Cacciola S.O."/>
            <person name="Dionisio G."/>
        </authorList>
    </citation>
    <scope>NUCLEOTIDE SEQUENCE [LARGE SCALE GENOMIC DNA]</scope>
    <source>
        <strain evidence="2 3">VK10A</strain>
    </source>
</reference>
<name>A0ABD3FSM8_9STRA</name>
<dbReference type="Proteomes" id="UP001632037">
    <property type="component" value="Unassembled WGS sequence"/>
</dbReference>
<gene>
    <name evidence="2" type="ORF">V7S43_005768</name>
</gene>
<keyword evidence="3" id="KW-1185">Reference proteome</keyword>
<comment type="caution">
    <text evidence="2">The sequence shown here is derived from an EMBL/GenBank/DDBJ whole genome shotgun (WGS) entry which is preliminary data.</text>
</comment>
<evidence type="ECO:0000313" key="3">
    <source>
        <dbReference type="Proteomes" id="UP001632037"/>
    </source>
</evidence>
<protein>
    <recommendedName>
        <fullName evidence="4">RxLR effector protein</fullName>
    </recommendedName>
</protein>
<feature type="signal peptide" evidence="1">
    <location>
        <begin position="1"/>
        <end position="22"/>
    </location>
</feature>
<sequence>MTKLILFAALFLIINGSLRVEAVVEGVADASGSENATLKESIGIGWPWYDTYFSIQPRLTF</sequence>
<evidence type="ECO:0000313" key="2">
    <source>
        <dbReference type="EMBL" id="KAL3669372.1"/>
    </source>
</evidence>
<dbReference type="AlphaFoldDB" id="A0ABD3FSM8"/>
<dbReference type="EMBL" id="JBIMZQ010000009">
    <property type="protein sequence ID" value="KAL3669372.1"/>
    <property type="molecule type" value="Genomic_DNA"/>
</dbReference>
<proteinExistence type="predicted"/>
<accession>A0ABD3FSM8</accession>
<evidence type="ECO:0008006" key="4">
    <source>
        <dbReference type="Google" id="ProtNLM"/>
    </source>
</evidence>
<keyword evidence="1" id="KW-0732">Signal</keyword>
<evidence type="ECO:0000256" key="1">
    <source>
        <dbReference type="SAM" id="SignalP"/>
    </source>
</evidence>
<organism evidence="2 3">
    <name type="scientific">Phytophthora oleae</name>
    <dbReference type="NCBI Taxonomy" id="2107226"/>
    <lineage>
        <taxon>Eukaryota</taxon>
        <taxon>Sar</taxon>
        <taxon>Stramenopiles</taxon>
        <taxon>Oomycota</taxon>
        <taxon>Peronosporomycetes</taxon>
        <taxon>Peronosporales</taxon>
        <taxon>Peronosporaceae</taxon>
        <taxon>Phytophthora</taxon>
    </lineage>
</organism>